<gene>
    <name evidence="1" type="ORF">GCM10022277_28950</name>
</gene>
<name>A0ABP7MWW9_9GAMM</name>
<reference evidence="2" key="1">
    <citation type="journal article" date="2019" name="Int. J. Syst. Evol. Microbiol.">
        <title>The Global Catalogue of Microorganisms (GCM) 10K type strain sequencing project: providing services to taxonomists for standard genome sequencing and annotation.</title>
        <authorList>
            <consortium name="The Broad Institute Genomics Platform"/>
            <consortium name="The Broad Institute Genome Sequencing Center for Infectious Disease"/>
            <person name="Wu L."/>
            <person name="Ma J."/>
        </authorList>
    </citation>
    <scope>NUCLEOTIDE SEQUENCE [LARGE SCALE GENOMIC DNA]</scope>
    <source>
        <strain evidence="2">JCM 17551</strain>
    </source>
</reference>
<evidence type="ECO:0000313" key="1">
    <source>
        <dbReference type="EMBL" id="GAA3930443.1"/>
    </source>
</evidence>
<proteinExistence type="predicted"/>
<dbReference type="Proteomes" id="UP001501565">
    <property type="component" value="Unassembled WGS sequence"/>
</dbReference>
<sequence>MFYMKRLFVIVIVLALSGCVAYQVTPEGDFKQPEIKQEDISVTRENALPAGRHCFEPMLYVLTLGIIPAHCEDTYNLTADSKEIGKAKVTFIQGWAALLLVTLPSWEYGNGQDVGSEIKALVVGSD</sequence>
<organism evidence="1 2">
    <name type="scientific">Litoribacillus peritrichatus</name>
    <dbReference type="NCBI Taxonomy" id="718191"/>
    <lineage>
        <taxon>Bacteria</taxon>
        <taxon>Pseudomonadati</taxon>
        <taxon>Pseudomonadota</taxon>
        <taxon>Gammaproteobacteria</taxon>
        <taxon>Oceanospirillales</taxon>
        <taxon>Oceanospirillaceae</taxon>
        <taxon>Litoribacillus</taxon>
    </lineage>
</organism>
<keyword evidence="2" id="KW-1185">Reference proteome</keyword>
<evidence type="ECO:0000313" key="2">
    <source>
        <dbReference type="Proteomes" id="UP001501565"/>
    </source>
</evidence>
<accession>A0ABP7MWW9</accession>
<dbReference type="PROSITE" id="PS51257">
    <property type="entry name" value="PROKAR_LIPOPROTEIN"/>
    <property type="match status" value="1"/>
</dbReference>
<evidence type="ECO:0008006" key="3">
    <source>
        <dbReference type="Google" id="ProtNLM"/>
    </source>
</evidence>
<comment type="caution">
    <text evidence="1">The sequence shown here is derived from an EMBL/GenBank/DDBJ whole genome shotgun (WGS) entry which is preliminary data.</text>
</comment>
<protein>
    <recommendedName>
        <fullName evidence="3">Lipoprotein</fullName>
    </recommendedName>
</protein>
<dbReference type="EMBL" id="BAABBN010000007">
    <property type="protein sequence ID" value="GAA3930443.1"/>
    <property type="molecule type" value="Genomic_DNA"/>
</dbReference>